<dbReference type="EMBL" id="AOHS01000024">
    <property type="protein sequence ID" value="ELY31632.1"/>
    <property type="molecule type" value="Genomic_DNA"/>
</dbReference>
<gene>
    <name evidence="10" type="ORF">C500_05760</name>
</gene>
<organism evidence="10 11">
    <name type="scientific">Natrialba magadii (strain ATCC 43099 / DSM 3394 / CCM 3739 / CIP 104546 / IAM 13178 / JCM 8861 / NBRC 102185 / NCIMB 2190 / MS3)</name>
    <name type="common">Natronobacterium magadii</name>
    <dbReference type="NCBI Taxonomy" id="547559"/>
    <lineage>
        <taxon>Archaea</taxon>
        <taxon>Methanobacteriati</taxon>
        <taxon>Methanobacteriota</taxon>
        <taxon>Stenosarchaea group</taxon>
        <taxon>Halobacteria</taxon>
        <taxon>Halobacteriales</taxon>
        <taxon>Natrialbaceae</taxon>
        <taxon>Natrialba</taxon>
    </lineage>
</organism>
<dbReference type="Proteomes" id="UP000011543">
    <property type="component" value="Unassembled WGS sequence"/>
</dbReference>
<feature type="transmembrane region" description="Helical" evidence="7">
    <location>
        <begin position="377"/>
        <end position="398"/>
    </location>
</feature>
<dbReference type="GO" id="GO:0022857">
    <property type="term" value="F:transmembrane transporter activity"/>
    <property type="evidence" value="ECO:0007669"/>
    <property type="project" value="TreeGrafter"/>
</dbReference>
<dbReference type="PANTHER" id="PTHR30572:SF4">
    <property type="entry name" value="ABC TRANSPORTER PERMEASE YTRF"/>
    <property type="match status" value="1"/>
</dbReference>
<dbReference type="PANTHER" id="PTHR30572">
    <property type="entry name" value="MEMBRANE COMPONENT OF TRANSPORTER-RELATED"/>
    <property type="match status" value="1"/>
</dbReference>
<evidence type="ECO:0000313" key="10">
    <source>
        <dbReference type="EMBL" id="ELY31632.1"/>
    </source>
</evidence>
<comment type="caution">
    <text evidence="10">The sequence shown here is derived from an EMBL/GenBank/DDBJ whole genome shotgun (WGS) entry which is preliminary data.</text>
</comment>
<dbReference type="InterPro" id="IPR025857">
    <property type="entry name" value="MacB_PCD"/>
</dbReference>
<dbReference type="AlphaFoldDB" id="L9V3M7"/>
<dbReference type="Pfam" id="PF12704">
    <property type="entry name" value="MacB_PCD"/>
    <property type="match status" value="1"/>
</dbReference>
<comment type="similarity">
    <text evidence="6">Belongs to the ABC-4 integral membrane protein family.</text>
</comment>
<dbReference type="PATRIC" id="fig|547559.17.peg.1111"/>
<protein>
    <recommendedName>
        <fullName evidence="12">ABC-type transport system permease protein (Probable substrate macrolides)</fullName>
    </recommendedName>
</protein>
<dbReference type="Pfam" id="PF02687">
    <property type="entry name" value="FtsX"/>
    <property type="match status" value="1"/>
</dbReference>
<keyword evidence="5 7" id="KW-0472">Membrane</keyword>
<comment type="subcellular location">
    <subcellularLocation>
        <location evidence="1">Cell membrane</location>
        <topology evidence="1">Multi-pass membrane protein</topology>
    </subcellularLocation>
</comment>
<proteinExistence type="inferred from homology"/>
<evidence type="ECO:0000256" key="5">
    <source>
        <dbReference type="ARBA" id="ARBA00023136"/>
    </source>
</evidence>
<evidence type="ECO:0000313" key="11">
    <source>
        <dbReference type="Proteomes" id="UP000011543"/>
    </source>
</evidence>
<sequence length="412" mass="44259">MVDMNLLESLRISWRSITSHKLRSTLTTIGVIIGIAAVITFMVLGSGFSESIVGDIEDDQEPVMLVQTQTEPEDGFGIMPVETPIYTESDIEALEEIDGVEFVAPEGSLDVVQTETDEEQMTGLVDVQATTDDAFEFTPFVDGETFDGDAEDEAVINEPASQVFEENASAGDELTLTFEDGETTTVTVTGVVEEEFGGQTPPHVYVPAESYYTTTIETPDGDEEHAYPLLQIGAEDVEAVEPTQDAVTDYLETDSHAAELKQDGDQIEVQTVEDAIDQFMDLVNQLTGFVAAVAAIALVVGSIGIANIMIVSVTERTREIGVMKSIGATKRDIMQLFLIESVILGLVGAVFGIALGLGVGYLGVQLIGWPMVYPLEWIAIAAAVGIGVGVVSGLYPAWRAARVDPIEALRHE</sequence>
<dbReference type="InterPro" id="IPR003838">
    <property type="entry name" value="ABC3_permease_C"/>
</dbReference>
<feature type="transmembrane region" description="Helical" evidence="7">
    <location>
        <begin position="289"/>
        <end position="313"/>
    </location>
</feature>
<feature type="domain" description="MacB-like periplasmic core" evidence="9">
    <location>
        <begin position="24"/>
        <end position="249"/>
    </location>
</feature>
<feature type="transmembrane region" description="Helical" evidence="7">
    <location>
        <begin position="333"/>
        <end position="357"/>
    </location>
</feature>
<evidence type="ECO:0000256" key="7">
    <source>
        <dbReference type="SAM" id="Phobius"/>
    </source>
</evidence>
<keyword evidence="2" id="KW-1003">Cell membrane</keyword>
<feature type="transmembrane region" description="Helical" evidence="7">
    <location>
        <begin position="21"/>
        <end position="44"/>
    </location>
</feature>
<dbReference type="InterPro" id="IPR050250">
    <property type="entry name" value="Macrolide_Exporter_MacB"/>
</dbReference>
<evidence type="ECO:0000256" key="3">
    <source>
        <dbReference type="ARBA" id="ARBA00022692"/>
    </source>
</evidence>
<evidence type="ECO:0000256" key="2">
    <source>
        <dbReference type="ARBA" id="ARBA00022475"/>
    </source>
</evidence>
<accession>L9V3M7</accession>
<name>L9V3M7_NATMM</name>
<dbReference type="GO" id="GO:0005886">
    <property type="term" value="C:plasma membrane"/>
    <property type="evidence" value="ECO:0007669"/>
    <property type="project" value="UniProtKB-SubCell"/>
</dbReference>
<evidence type="ECO:0008006" key="12">
    <source>
        <dbReference type="Google" id="ProtNLM"/>
    </source>
</evidence>
<keyword evidence="4 7" id="KW-1133">Transmembrane helix</keyword>
<evidence type="ECO:0000256" key="6">
    <source>
        <dbReference type="ARBA" id="ARBA00038076"/>
    </source>
</evidence>
<evidence type="ECO:0000259" key="9">
    <source>
        <dbReference type="Pfam" id="PF12704"/>
    </source>
</evidence>
<evidence type="ECO:0000259" key="8">
    <source>
        <dbReference type="Pfam" id="PF02687"/>
    </source>
</evidence>
<evidence type="ECO:0000256" key="1">
    <source>
        <dbReference type="ARBA" id="ARBA00004651"/>
    </source>
</evidence>
<evidence type="ECO:0000256" key="4">
    <source>
        <dbReference type="ARBA" id="ARBA00022989"/>
    </source>
</evidence>
<feature type="domain" description="ABC3 transporter permease C-terminal" evidence="8">
    <location>
        <begin position="292"/>
        <end position="405"/>
    </location>
</feature>
<reference evidence="10 11" key="1">
    <citation type="journal article" date="2014" name="PLoS Genet.">
        <title>Phylogenetically driven sequencing of extremely halophilic archaea reveals strategies for static and dynamic osmo-response.</title>
        <authorList>
            <person name="Becker E.A."/>
            <person name="Seitzer P.M."/>
            <person name="Tritt A."/>
            <person name="Larsen D."/>
            <person name="Krusor M."/>
            <person name="Yao A.I."/>
            <person name="Wu D."/>
            <person name="Madern D."/>
            <person name="Eisen J.A."/>
            <person name="Darling A.E."/>
            <person name="Facciotti M.T."/>
        </authorList>
    </citation>
    <scope>NUCLEOTIDE SEQUENCE [LARGE SCALE GENOMIC DNA]</scope>
    <source>
        <strain evidence="11">ATCC 43099 / DSM 3394 / CCM 3739 / CIP 104546 / IAM 13178 / JCM 8861 / NBRC 102185 / NCIMB 2190 / MS3</strain>
    </source>
</reference>
<keyword evidence="3 7" id="KW-0812">Transmembrane</keyword>